<accession>A0A1H4DYC1</accession>
<keyword evidence="1" id="KW-0732">Signal</keyword>
<feature type="signal peptide" evidence="1">
    <location>
        <begin position="1"/>
        <end position="29"/>
    </location>
</feature>
<proteinExistence type="predicted"/>
<dbReference type="AlphaFoldDB" id="A0A1H4DYC1"/>
<sequence>MFTYKTLVLSLFLASLAFVSLPFSGSAKAGWGAEEIVIYIKRIRDEQNNYLRDVTMATARAVSESGEFKALPHKRNAKGPVIEVSPPTFNYAQYREGMNAREMTTAGLSVVSDVSNLLGFGNRTRRLNEVNASLNRNRTILDAWGDNEQVMVTMQSRVLLLDQVAGVEIARAIDYEKVFNSKSEFLAQKDSLIQEAVVSEVKKVLVEYLDDSGF</sequence>
<dbReference type="OrthoDB" id="7061143at2"/>
<dbReference type="EMBL" id="FNRM01000006">
    <property type="protein sequence ID" value="SEA77498.1"/>
    <property type="molecule type" value="Genomic_DNA"/>
</dbReference>
<evidence type="ECO:0000256" key="1">
    <source>
        <dbReference type="SAM" id="SignalP"/>
    </source>
</evidence>
<evidence type="ECO:0000313" key="2">
    <source>
        <dbReference type="EMBL" id="SEA77498.1"/>
    </source>
</evidence>
<keyword evidence="3" id="KW-1185">Reference proteome</keyword>
<reference evidence="2 3" key="1">
    <citation type="submission" date="2016-10" db="EMBL/GenBank/DDBJ databases">
        <authorList>
            <person name="de Groot N.N."/>
        </authorList>
    </citation>
    <scope>NUCLEOTIDE SEQUENCE [LARGE SCALE GENOMIC DNA]</scope>
    <source>
        <strain evidence="2 3">CGMCC 1.3430</strain>
    </source>
</reference>
<name>A0A1H4DYC1_ALKAM</name>
<dbReference type="Proteomes" id="UP000198773">
    <property type="component" value="Unassembled WGS sequence"/>
</dbReference>
<gene>
    <name evidence="2" type="ORF">SAMN04488051_10697</name>
</gene>
<evidence type="ECO:0008006" key="4">
    <source>
        <dbReference type="Google" id="ProtNLM"/>
    </source>
</evidence>
<protein>
    <recommendedName>
        <fullName evidence="4">LPP20 lipoprotein</fullName>
    </recommendedName>
</protein>
<organism evidence="2 3">
    <name type="scientific">Alkalimonas amylolytica</name>
    <dbReference type="NCBI Taxonomy" id="152573"/>
    <lineage>
        <taxon>Bacteria</taxon>
        <taxon>Pseudomonadati</taxon>
        <taxon>Pseudomonadota</taxon>
        <taxon>Gammaproteobacteria</taxon>
        <taxon>Alkalimonas</taxon>
    </lineage>
</organism>
<feature type="chain" id="PRO_5011570168" description="LPP20 lipoprotein" evidence="1">
    <location>
        <begin position="30"/>
        <end position="214"/>
    </location>
</feature>
<evidence type="ECO:0000313" key="3">
    <source>
        <dbReference type="Proteomes" id="UP000198773"/>
    </source>
</evidence>
<dbReference type="RefSeq" id="WP_091343317.1">
    <property type="nucleotide sequence ID" value="NZ_FNRM01000006.1"/>
</dbReference>